<keyword evidence="1" id="KW-0540">Nuclease</keyword>
<dbReference type="PROSITE" id="PS50164">
    <property type="entry name" value="GIY_YIG"/>
    <property type="match status" value="1"/>
</dbReference>
<organism evidence="1 2">
    <name type="scientific">Mycolicibacterium fallax</name>
    <name type="common">Mycobacterium fallax</name>
    <dbReference type="NCBI Taxonomy" id="1793"/>
    <lineage>
        <taxon>Bacteria</taxon>
        <taxon>Bacillati</taxon>
        <taxon>Actinomycetota</taxon>
        <taxon>Actinomycetes</taxon>
        <taxon>Mycobacteriales</taxon>
        <taxon>Mycobacteriaceae</taxon>
        <taxon>Mycolicibacterium</taxon>
    </lineage>
</organism>
<proteinExistence type="predicted"/>
<dbReference type="EMBL" id="LQOJ01000013">
    <property type="protein sequence ID" value="ORV08692.1"/>
    <property type="molecule type" value="Genomic_DNA"/>
</dbReference>
<dbReference type="OrthoDB" id="2656488at2"/>
<keyword evidence="2" id="KW-1185">Reference proteome</keyword>
<accession>A0A1X1RLG5</accession>
<reference evidence="1 2" key="1">
    <citation type="submission" date="2016-01" db="EMBL/GenBank/DDBJ databases">
        <title>The new phylogeny of the genus Mycobacterium.</title>
        <authorList>
            <person name="Tarcisio F."/>
            <person name="Conor M."/>
            <person name="Antonella G."/>
            <person name="Elisabetta G."/>
            <person name="Giulia F.S."/>
            <person name="Sara T."/>
            <person name="Anna F."/>
            <person name="Clotilde B."/>
            <person name="Roberto B."/>
            <person name="Veronica D.S."/>
            <person name="Fabio R."/>
            <person name="Monica P."/>
            <person name="Olivier J."/>
            <person name="Enrico T."/>
            <person name="Nicola S."/>
        </authorList>
    </citation>
    <scope>NUCLEOTIDE SEQUENCE [LARGE SCALE GENOMIC DNA]</scope>
    <source>
        <strain evidence="1 2">DSM 44179</strain>
    </source>
</reference>
<protein>
    <submittedName>
        <fullName evidence="1">Endonuclease</fullName>
    </submittedName>
</protein>
<name>A0A1X1RLG5_MYCFA</name>
<evidence type="ECO:0000313" key="1">
    <source>
        <dbReference type="EMBL" id="ORV08692.1"/>
    </source>
</evidence>
<dbReference type="RefSeq" id="WP_085092614.1">
    <property type="nucleotide sequence ID" value="NZ_AP022603.1"/>
</dbReference>
<dbReference type="CDD" id="cd10447">
    <property type="entry name" value="GIY-YIG_unchar_2"/>
    <property type="match status" value="1"/>
</dbReference>
<sequence>MSAGKSVRLFLADGTPGGLLTAEIMNWTGLVVAAPRSDLAALLKRPEATRTGIYILLGDDPSSLGGQMAYIGEGDDVSKRLYQHARSEDQNGKDFWDRAIVLTSKDTNLTKAHARYLESRFITLAMQASRARLTNGTTPPPIVLPEADVSDMEYFIEQAKIVLPVLGVNLFRSPTTTTTVPHTEVAGTRTDSPVFEMTLKKSGITATAQEVDGEFTVIEGSSARLKWTGGEGHSYTSLRAKLEQDGTLVPTPDGSAMRFTRNHVFASPSAAAAIVAGRSANGRTEWLVQGARRTYGQWETEGVEEAMKEEVSNE</sequence>
<keyword evidence="1" id="KW-0255">Endonuclease</keyword>
<gene>
    <name evidence="1" type="ORF">AWC04_01840</name>
</gene>
<dbReference type="InterPro" id="IPR025579">
    <property type="entry name" value="DUF4357"/>
</dbReference>
<evidence type="ECO:0000313" key="2">
    <source>
        <dbReference type="Proteomes" id="UP000193484"/>
    </source>
</evidence>
<dbReference type="STRING" id="1793.AWC04_01840"/>
<dbReference type="Proteomes" id="UP000193484">
    <property type="component" value="Unassembled WGS sequence"/>
</dbReference>
<dbReference type="InterPro" id="IPR000305">
    <property type="entry name" value="GIY-YIG_endonuc"/>
</dbReference>
<dbReference type="Pfam" id="PF14267">
    <property type="entry name" value="DUF4357"/>
    <property type="match status" value="1"/>
</dbReference>
<dbReference type="AlphaFoldDB" id="A0A1X1RLG5"/>
<keyword evidence="1" id="KW-0378">Hydrolase</keyword>
<comment type="caution">
    <text evidence="1">The sequence shown here is derived from an EMBL/GenBank/DDBJ whole genome shotgun (WGS) entry which is preliminary data.</text>
</comment>
<dbReference type="GO" id="GO:0004519">
    <property type="term" value="F:endonuclease activity"/>
    <property type="evidence" value="ECO:0007669"/>
    <property type="project" value="UniProtKB-KW"/>
</dbReference>